<reference evidence="1 2" key="1">
    <citation type="submission" date="2019-08" db="EMBL/GenBank/DDBJ databases">
        <title>Whole genome of Aphis craccivora.</title>
        <authorList>
            <person name="Voronova N.V."/>
            <person name="Shulinski R.S."/>
            <person name="Bandarenka Y.V."/>
            <person name="Zhorov D.G."/>
            <person name="Warner D."/>
        </authorList>
    </citation>
    <scope>NUCLEOTIDE SEQUENCE [LARGE SCALE GENOMIC DNA]</scope>
    <source>
        <strain evidence="1">180601</strain>
        <tissue evidence="1">Whole Body</tissue>
    </source>
</reference>
<dbReference type="AlphaFoldDB" id="A0A6G0Y649"/>
<comment type="caution">
    <text evidence="1">The sequence shown here is derived from an EMBL/GenBank/DDBJ whole genome shotgun (WGS) entry which is preliminary data.</text>
</comment>
<dbReference type="OrthoDB" id="7474070at2759"/>
<accession>A0A6G0Y649</accession>
<dbReference type="EMBL" id="VUJU01005978">
    <property type="protein sequence ID" value="KAF0749762.1"/>
    <property type="molecule type" value="Genomic_DNA"/>
</dbReference>
<organism evidence="1 2">
    <name type="scientific">Aphis craccivora</name>
    <name type="common">Cowpea aphid</name>
    <dbReference type="NCBI Taxonomy" id="307492"/>
    <lineage>
        <taxon>Eukaryota</taxon>
        <taxon>Metazoa</taxon>
        <taxon>Ecdysozoa</taxon>
        <taxon>Arthropoda</taxon>
        <taxon>Hexapoda</taxon>
        <taxon>Insecta</taxon>
        <taxon>Pterygota</taxon>
        <taxon>Neoptera</taxon>
        <taxon>Paraneoptera</taxon>
        <taxon>Hemiptera</taxon>
        <taxon>Sternorrhyncha</taxon>
        <taxon>Aphidomorpha</taxon>
        <taxon>Aphidoidea</taxon>
        <taxon>Aphididae</taxon>
        <taxon>Aphidini</taxon>
        <taxon>Aphis</taxon>
        <taxon>Aphis</taxon>
    </lineage>
</organism>
<sequence length="184" mass="20821">MYQVIEAVNLTGLRVVVTISDRGTANVELHDKQRLTLVHIYDVPHLLKCIRNNLLTEDLAYTVDNNTKYAKWSHLKDLYHMDSAVPDYNILLRLTDQHIVRDKIGKMKNAYLVRSSIGSKDPNCHAFASAYKTLVLNNLVSFHSPPGYSCEEDLTEGNLSSFTNFFESAIASTSELGNQMAKYH</sequence>
<proteinExistence type="predicted"/>
<protein>
    <submittedName>
        <fullName evidence="1">THAP-type domain-containing protein</fullName>
    </submittedName>
</protein>
<gene>
    <name evidence="1" type="ORF">FWK35_00019954</name>
</gene>
<dbReference type="Proteomes" id="UP000478052">
    <property type="component" value="Unassembled WGS sequence"/>
</dbReference>
<keyword evidence="2" id="KW-1185">Reference proteome</keyword>
<evidence type="ECO:0000313" key="2">
    <source>
        <dbReference type="Proteomes" id="UP000478052"/>
    </source>
</evidence>
<name>A0A6G0Y649_APHCR</name>
<evidence type="ECO:0000313" key="1">
    <source>
        <dbReference type="EMBL" id="KAF0749762.1"/>
    </source>
</evidence>